<dbReference type="EMBL" id="BK014923">
    <property type="protein sequence ID" value="DAD82715.1"/>
    <property type="molecule type" value="Genomic_DNA"/>
</dbReference>
<evidence type="ECO:0000313" key="1">
    <source>
        <dbReference type="EMBL" id="DAD82715.1"/>
    </source>
</evidence>
<organism evidence="1">
    <name type="scientific">Siphoviridae sp. ctrpg19</name>
    <dbReference type="NCBI Taxonomy" id="2826481"/>
    <lineage>
        <taxon>Viruses</taxon>
        <taxon>Duplodnaviria</taxon>
        <taxon>Heunggongvirae</taxon>
        <taxon>Uroviricota</taxon>
        <taxon>Caudoviricetes</taxon>
    </lineage>
</organism>
<protein>
    <submittedName>
        <fullName evidence="1">Uncharacterized protein</fullName>
    </submittedName>
</protein>
<sequence length="122" mass="13752">MNELIKKQLLACEHVVLPTWDDNTTLITIKKGSIKKELKFEFGCYYKIEISDKVLSPTSESTLAKNWNGNTVPPSKIFNCVVQQLMGKMVKVDGVAVIDNVATDQKWNGWLPISEVVILEEI</sequence>
<name>A0A8S5MLC8_9CAUD</name>
<reference evidence="1" key="1">
    <citation type="journal article" date="2021" name="Proc. Natl. Acad. Sci. U.S.A.">
        <title>A Catalog of Tens of Thousands of Viruses from Human Metagenomes Reveals Hidden Associations with Chronic Diseases.</title>
        <authorList>
            <person name="Tisza M.J."/>
            <person name="Buck C.B."/>
        </authorList>
    </citation>
    <scope>NUCLEOTIDE SEQUENCE</scope>
    <source>
        <strain evidence="1">Ctrpg19</strain>
    </source>
</reference>
<proteinExistence type="predicted"/>
<accession>A0A8S5MLC8</accession>